<protein>
    <recommendedName>
        <fullName evidence="3">Inhibitor I9 domain-containing protein</fullName>
    </recommendedName>
</protein>
<dbReference type="OrthoDB" id="2568684at2759"/>
<gene>
    <name evidence="1" type="ORF">EHS25_009834</name>
</gene>
<evidence type="ECO:0000313" key="2">
    <source>
        <dbReference type="Proteomes" id="UP000279259"/>
    </source>
</evidence>
<reference evidence="1 2" key="1">
    <citation type="submission" date="2018-11" db="EMBL/GenBank/DDBJ databases">
        <title>Genome sequence of Saitozyma podzolica DSM 27192.</title>
        <authorList>
            <person name="Aliyu H."/>
            <person name="Gorte O."/>
            <person name="Ochsenreither K."/>
        </authorList>
    </citation>
    <scope>NUCLEOTIDE SEQUENCE [LARGE SCALE GENOMIC DNA]</scope>
    <source>
        <strain evidence="1 2">DSM 27192</strain>
    </source>
</reference>
<dbReference type="InterPro" id="IPR037045">
    <property type="entry name" value="S8pro/Inhibitor_I9_sf"/>
</dbReference>
<dbReference type="Gene3D" id="3.30.70.80">
    <property type="entry name" value="Peptidase S8 propeptide/proteinase inhibitor I9"/>
    <property type="match status" value="1"/>
</dbReference>
<dbReference type="SUPFAM" id="SSF54897">
    <property type="entry name" value="Protease propeptides/inhibitors"/>
    <property type="match status" value="1"/>
</dbReference>
<evidence type="ECO:0008006" key="3">
    <source>
        <dbReference type="Google" id="ProtNLM"/>
    </source>
</evidence>
<keyword evidence="2" id="KW-1185">Reference proteome</keyword>
<sequence length="84" mass="9304">MADKKVIVKFRKSASAEDKARLLDELKGKGAEVTNEDSINSSIMPFAVLTIPSHHYDALRGDALTGDHAVVEHVEEDQEMRIQV</sequence>
<dbReference type="Proteomes" id="UP000279259">
    <property type="component" value="Unassembled WGS sequence"/>
</dbReference>
<accession>A0A427YKC2</accession>
<comment type="caution">
    <text evidence="1">The sequence shown here is derived from an EMBL/GenBank/DDBJ whole genome shotgun (WGS) entry which is preliminary data.</text>
</comment>
<evidence type="ECO:0000313" key="1">
    <source>
        <dbReference type="EMBL" id="RSH91535.1"/>
    </source>
</evidence>
<organism evidence="1 2">
    <name type="scientific">Saitozyma podzolica</name>
    <dbReference type="NCBI Taxonomy" id="1890683"/>
    <lineage>
        <taxon>Eukaryota</taxon>
        <taxon>Fungi</taxon>
        <taxon>Dikarya</taxon>
        <taxon>Basidiomycota</taxon>
        <taxon>Agaricomycotina</taxon>
        <taxon>Tremellomycetes</taxon>
        <taxon>Tremellales</taxon>
        <taxon>Trimorphomycetaceae</taxon>
        <taxon>Saitozyma</taxon>
    </lineage>
</organism>
<name>A0A427YKC2_9TREE</name>
<proteinExistence type="predicted"/>
<dbReference type="EMBL" id="RSCD01000008">
    <property type="protein sequence ID" value="RSH91535.1"/>
    <property type="molecule type" value="Genomic_DNA"/>
</dbReference>
<dbReference type="AlphaFoldDB" id="A0A427YKC2"/>